<comment type="caution">
    <text evidence="6">The sequence shown here is derived from an EMBL/GenBank/DDBJ whole genome shotgun (WGS) entry which is preliminary data.</text>
</comment>
<name>A0ABT8SGP6_9BURK</name>
<dbReference type="Proteomes" id="UP001169027">
    <property type="component" value="Unassembled WGS sequence"/>
</dbReference>
<dbReference type="PRINTS" id="PR00032">
    <property type="entry name" value="HTHARAC"/>
</dbReference>
<keyword evidence="7" id="KW-1185">Reference proteome</keyword>
<evidence type="ECO:0000256" key="3">
    <source>
        <dbReference type="ARBA" id="ARBA00023163"/>
    </source>
</evidence>
<dbReference type="RefSeq" id="WP_301816468.1">
    <property type="nucleotide sequence ID" value="NZ_JAUJZH010000060.1"/>
</dbReference>
<dbReference type="PANTHER" id="PTHR46796:SF14">
    <property type="entry name" value="TRANSCRIPTIONAL REGULATORY PROTEIN"/>
    <property type="match status" value="1"/>
</dbReference>
<keyword evidence="3" id="KW-0804">Transcription</keyword>
<accession>A0ABT8SGP6</accession>
<sequence length="327" mass="36229">MLCQAMHAETRSFETRGRSPQAPKPSSSGPDLSVGPKDTLGCTSTQLRKDQELSAGGVRVYRKTTEGTRLDYVETPATGRGVLVGISLRDGHRRRILHEHHASFHEFDRGAIYIRDFCDRYRADMKSSFDFVLLEISHAAIERAIEDRDGARVSGLECVTGVKDEVLGNLALALTPALDRPAEASMLFVDQMSVAMGTYLLEKYGGAPMADARRNRLLSRSQEARAKEMLRSKFDGSISITEIAGACNLSRSYFIHAFRETTGLTPHQWLIAQRLERARALLMDFEYPLADIAAACGFADQSHFTRVFARSMGTPPGSWRRGVRVGS</sequence>
<evidence type="ECO:0000256" key="2">
    <source>
        <dbReference type="ARBA" id="ARBA00023125"/>
    </source>
</evidence>
<evidence type="ECO:0000313" key="6">
    <source>
        <dbReference type="EMBL" id="MDO1538062.1"/>
    </source>
</evidence>
<dbReference type="InterPro" id="IPR020449">
    <property type="entry name" value="Tscrpt_reg_AraC-type_HTH"/>
</dbReference>
<dbReference type="SMART" id="SM00342">
    <property type="entry name" value="HTH_ARAC"/>
    <property type="match status" value="1"/>
</dbReference>
<evidence type="ECO:0000256" key="1">
    <source>
        <dbReference type="ARBA" id="ARBA00023015"/>
    </source>
</evidence>
<protein>
    <submittedName>
        <fullName evidence="6">AraC family transcriptional regulator</fullName>
    </submittedName>
</protein>
<reference evidence="6" key="1">
    <citation type="submission" date="2023-06" db="EMBL/GenBank/DDBJ databases">
        <authorList>
            <person name="Jiang Y."/>
            <person name="Liu Q."/>
        </authorList>
    </citation>
    <scope>NUCLEOTIDE SEQUENCE</scope>
    <source>
        <strain evidence="6">CGMCC 1.12090</strain>
    </source>
</reference>
<dbReference type="PROSITE" id="PS01124">
    <property type="entry name" value="HTH_ARAC_FAMILY_2"/>
    <property type="match status" value="1"/>
</dbReference>
<evidence type="ECO:0000313" key="7">
    <source>
        <dbReference type="Proteomes" id="UP001169027"/>
    </source>
</evidence>
<dbReference type="InterPro" id="IPR018062">
    <property type="entry name" value="HTH_AraC-typ_CS"/>
</dbReference>
<dbReference type="InterPro" id="IPR050204">
    <property type="entry name" value="AraC_XylS_family_regulators"/>
</dbReference>
<dbReference type="SUPFAM" id="SSF46689">
    <property type="entry name" value="Homeodomain-like"/>
    <property type="match status" value="2"/>
</dbReference>
<dbReference type="Pfam" id="PF12833">
    <property type="entry name" value="HTH_18"/>
    <property type="match status" value="1"/>
</dbReference>
<evidence type="ECO:0000259" key="5">
    <source>
        <dbReference type="PROSITE" id="PS01124"/>
    </source>
</evidence>
<proteinExistence type="predicted"/>
<feature type="compositionally biased region" description="Basic and acidic residues" evidence="4">
    <location>
        <begin position="8"/>
        <end position="17"/>
    </location>
</feature>
<keyword evidence="2" id="KW-0238">DNA-binding</keyword>
<keyword evidence="1" id="KW-0805">Transcription regulation</keyword>
<organism evidence="6 7">
    <name type="scientific">Variovorax ginsengisoli</name>
    <dbReference type="NCBI Taxonomy" id="363844"/>
    <lineage>
        <taxon>Bacteria</taxon>
        <taxon>Pseudomonadati</taxon>
        <taxon>Pseudomonadota</taxon>
        <taxon>Betaproteobacteria</taxon>
        <taxon>Burkholderiales</taxon>
        <taxon>Comamonadaceae</taxon>
        <taxon>Variovorax</taxon>
    </lineage>
</organism>
<feature type="region of interest" description="Disordered" evidence="4">
    <location>
        <begin position="1"/>
        <end position="41"/>
    </location>
</feature>
<feature type="domain" description="HTH araC/xylS-type" evidence="5">
    <location>
        <begin position="224"/>
        <end position="322"/>
    </location>
</feature>
<dbReference type="InterPro" id="IPR018060">
    <property type="entry name" value="HTH_AraC"/>
</dbReference>
<dbReference type="Gene3D" id="1.10.10.60">
    <property type="entry name" value="Homeodomain-like"/>
    <property type="match status" value="2"/>
</dbReference>
<dbReference type="PROSITE" id="PS00041">
    <property type="entry name" value="HTH_ARAC_FAMILY_1"/>
    <property type="match status" value="1"/>
</dbReference>
<gene>
    <name evidence="6" type="ORF">Q2T77_38145</name>
</gene>
<dbReference type="PANTHER" id="PTHR46796">
    <property type="entry name" value="HTH-TYPE TRANSCRIPTIONAL ACTIVATOR RHAS-RELATED"/>
    <property type="match status" value="1"/>
</dbReference>
<dbReference type="InterPro" id="IPR009057">
    <property type="entry name" value="Homeodomain-like_sf"/>
</dbReference>
<dbReference type="EMBL" id="JAUKVY010000060">
    <property type="protein sequence ID" value="MDO1538062.1"/>
    <property type="molecule type" value="Genomic_DNA"/>
</dbReference>
<evidence type="ECO:0000256" key="4">
    <source>
        <dbReference type="SAM" id="MobiDB-lite"/>
    </source>
</evidence>